<keyword evidence="15" id="KW-1185">Reference proteome</keyword>
<dbReference type="GO" id="GO:0005634">
    <property type="term" value="C:nucleus"/>
    <property type="evidence" value="ECO:0007669"/>
    <property type="project" value="UniProtKB-SubCell"/>
</dbReference>
<dbReference type="GO" id="GO:0005737">
    <property type="term" value="C:cytoplasm"/>
    <property type="evidence" value="ECO:0007669"/>
    <property type="project" value="UniProtKB-SubCell"/>
</dbReference>
<evidence type="ECO:0000256" key="5">
    <source>
        <dbReference type="ARBA" id="ARBA00022679"/>
    </source>
</evidence>
<evidence type="ECO:0000256" key="7">
    <source>
        <dbReference type="ARBA" id="ARBA00023315"/>
    </source>
</evidence>
<feature type="region of interest" description="Interaction with histone H4 N-terminus" evidence="11">
    <location>
        <begin position="200"/>
        <end position="202"/>
    </location>
</feature>
<comment type="subunit">
    <text evidence="9">Component of the HAT-B complex composed of at least HAT1 and HAT2. The HAT-B complex binds to histone H4 tail.</text>
</comment>
<feature type="active site" description="Proton donor/acceptor" evidence="10">
    <location>
        <position position="266"/>
    </location>
</feature>
<evidence type="ECO:0000256" key="1">
    <source>
        <dbReference type="ARBA" id="ARBA00004123"/>
    </source>
</evidence>
<proteinExistence type="inferred from homology"/>
<feature type="site" description="Interaction with histone H4 N-terminus" evidence="12">
    <location>
        <position position="173"/>
    </location>
</feature>
<dbReference type="Pfam" id="PF10394">
    <property type="entry name" value="Hat1_N"/>
    <property type="match status" value="1"/>
</dbReference>
<dbReference type="Pfam" id="PF21184">
    <property type="entry name" value="HAT1_C_fung"/>
    <property type="match status" value="1"/>
</dbReference>
<dbReference type="RefSeq" id="XP_031856403.1">
    <property type="nucleotide sequence ID" value="XM_032000512.1"/>
</dbReference>
<dbReference type="EC" id="2.3.1.48" evidence="3 9"/>
<evidence type="ECO:0000259" key="13">
    <source>
        <dbReference type="Pfam" id="PF10394"/>
    </source>
</evidence>
<dbReference type="Gene3D" id="3.90.360.10">
    <property type="entry name" value="Histone acetyl transferase 1 (HAT1), N-terminal domain"/>
    <property type="match status" value="1"/>
</dbReference>
<keyword evidence="9" id="KW-0963">Cytoplasm</keyword>
<dbReference type="AlphaFoldDB" id="A0A5E8C1N5"/>
<keyword evidence="5 9" id="KW-0808">Transferase</keyword>
<dbReference type="PANTHER" id="PTHR12046">
    <property type="entry name" value="HISTONE ACETYLTRANSFERASE TYPE B CATALYTIC SUBUNIT"/>
    <property type="match status" value="1"/>
</dbReference>
<dbReference type="GeneID" id="43584612"/>
<dbReference type="InterPro" id="IPR017380">
    <property type="entry name" value="Hist_AcTrfase_B-typ_cat-su"/>
</dbReference>
<evidence type="ECO:0000256" key="10">
    <source>
        <dbReference type="PIRSR" id="PIRSR038084-1"/>
    </source>
</evidence>
<feature type="binding site" evidence="11">
    <location>
        <position position="278"/>
    </location>
    <ligand>
        <name>acetyl-CoA</name>
        <dbReference type="ChEBI" id="CHEBI:57288"/>
    </ligand>
</feature>
<reference evidence="14 15" key="1">
    <citation type="submission" date="2019-09" db="EMBL/GenBank/DDBJ databases">
        <authorList>
            <person name="Brejova B."/>
        </authorList>
    </citation>
    <scope>NUCLEOTIDE SEQUENCE [LARGE SCALE GENOMIC DNA]</scope>
</reference>
<keyword evidence="7 9" id="KW-0012">Acyltransferase</keyword>
<dbReference type="GO" id="GO:0000781">
    <property type="term" value="C:chromosome, telomeric region"/>
    <property type="evidence" value="ECO:0007669"/>
    <property type="project" value="GOC"/>
</dbReference>
<protein>
    <recommendedName>
        <fullName evidence="4 9">Histone acetyltransferase type B catalytic subunit</fullName>
        <ecNumber evidence="3 9">2.3.1.48</ecNumber>
    </recommendedName>
</protein>
<evidence type="ECO:0000256" key="2">
    <source>
        <dbReference type="ARBA" id="ARBA00010543"/>
    </source>
</evidence>
<evidence type="ECO:0000256" key="4">
    <source>
        <dbReference type="ARBA" id="ARBA00021268"/>
    </source>
</evidence>
<dbReference type="OrthoDB" id="10253098at2759"/>
<comment type="function">
    <text evidence="9">Catalytic component of the histone acetylase B (HAT-B) complex. Has intrinsic substrate specificity that modifies lysine in recognition sequence GXGKXG. Involved in DNA double-strand break repair.</text>
</comment>
<name>A0A5E8C1N5_9ASCO</name>
<dbReference type="InterPro" id="IPR013523">
    <property type="entry name" value="Hist_AcTrfase_HAT1_C"/>
</dbReference>
<comment type="catalytic activity">
    <reaction evidence="8 9">
        <text>L-lysyl-[protein] + acetyl-CoA = N(6)-acetyl-L-lysyl-[protein] + CoA + H(+)</text>
        <dbReference type="Rhea" id="RHEA:45948"/>
        <dbReference type="Rhea" id="RHEA-COMP:9752"/>
        <dbReference type="Rhea" id="RHEA-COMP:10731"/>
        <dbReference type="ChEBI" id="CHEBI:15378"/>
        <dbReference type="ChEBI" id="CHEBI:29969"/>
        <dbReference type="ChEBI" id="CHEBI:57287"/>
        <dbReference type="ChEBI" id="CHEBI:57288"/>
        <dbReference type="ChEBI" id="CHEBI:61930"/>
        <dbReference type="EC" id="2.3.1.48"/>
    </reaction>
</comment>
<evidence type="ECO:0000256" key="12">
    <source>
        <dbReference type="PIRSR" id="PIRSR038084-3"/>
    </source>
</evidence>
<sequence length="428" mass="49589">MEGNIETLAEEWAQNANEALQLALVDGNDVELNFSPAFTYPIYGDSEVIYGYRDLAISLKFDALSLLPYLSTSWTEKIPLDSIPDPKTVLLDFLPESTVQDLTLWNKLRKSTPEFEIPGEKVGSFKDKDGAEYTVYKSTFANIAAKELHERIQIFILLFIEAGSYIDATDDRWVLYTLYQTSSPHEENFRPIFAGFSTVYNYFWYVDAESYDKPNGTDPYEPYVRKRISQFVILPLFQGKRVGGNFYSTLFSTFYADPLIKEISVEDPSEAFDDLRDRNDLTRLVESGTAAIIYTTFSATKVLPEVISDTGKNSFTLEWVKDKRCENKMSVRQFDRCIEMILLYYLENKQDVSQETIRLYRLLVKRRLYLRNRDALDDMSPQDRKSKLQETFEALKDDYRRLTSKIVFPIAKRKPTDLKGKGIKKQRV</sequence>
<comment type="subcellular location">
    <subcellularLocation>
        <location evidence="9">Cytoplasm</location>
    </subcellularLocation>
    <subcellularLocation>
        <location evidence="1 9">Nucleus</location>
    </subcellularLocation>
</comment>
<dbReference type="InterPro" id="IPR016181">
    <property type="entry name" value="Acyl_CoA_acyltransferase"/>
</dbReference>
<feature type="domain" description="Histone acetyl transferase HAT1 N-terminal" evidence="13">
    <location>
        <begin position="12"/>
        <end position="161"/>
    </location>
</feature>
<evidence type="ECO:0000256" key="8">
    <source>
        <dbReference type="ARBA" id="ARBA00048017"/>
    </source>
</evidence>
<keyword evidence="6 9" id="KW-0539">Nucleus</keyword>
<evidence type="ECO:0000256" key="6">
    <source>
        <dbReference type="ARBA" id="ARBA00023242"/>
    </source>
</evidence>
<dbReference type="GO" id="GO:0031509">
    <property type="term" value="P:subtelomeric heterochromatin formation"/>
    <property type="evidence" value="ECO:0007669"/>
    <property type="project" value="InterPro"/>
</dbReference>
<dbReference type="EMBL" id="CABVLU010000005">
    <property type="protein sequence ID" value="VVT57644.1"/>
    <property type="molecule type" value="Genomic_DNA"/>
</dbReference>
<dbReference type="InterPro" id="IPR019467">
    <property type="entry name" value="Hat1_N"/>
</dbReference>
<dbReference type="Gene3D" id="1.10.10.390">
    <property type="match status" value="1"/>
</dbReference>
<accession>A0A5E8C1N5</accession>
<evidence type="ECO:0000313" key="15">
    <source>
        <dbReference type="Proteomes" id="UP000398389"/>
    </source>
</evidence>
<dbReference type="GO" id="GO:0042393">
    <property type="term" value="F:histone binding"/>
    <property type="evidence" value="ECO:0007669"/>
    <property type="project" value="InterPro"/>
</dbReference>
<comment type="similarity">
    <text evidence="2 9">Belongs to the HAT1 family.</text>
</comment>
<evidence type="ECO:0000256" key="3">
    <source>
        <dbReference type="ARBA" id="ARBA00013184"/>
    </source>
</evidence>
<feature type="binding site" evidence="11">
    <location>
        <begin position="231"/>
        <end position="233"/>
    </location>
    <ligand>
        <name>acetyl-CoA</name>
        <dbReference type="ChEBI" id="CHEBI:57288"/>
    </ligand>
</feature>
<organism evidence="14 15">
    <name type="scientific">Magnusiomyces paraingens</name>
    <dbReference type="NCBI Taxonomy" id="2606893"/>
    <lineage>
        <taxon>Eukaryota</taxon>
        <taxon>Fungi</taxon>
        <taxon>Dikarya</taxon>
        <taxon>Ascomycota</taxon>
        <taxon>Saccharomycotina</taxon>
        <taxon>Dipodascomycetes</taxon>
        <taxon>Dipodascales</taxon>
        <taxon>Dipodascaceae</taxon>
        <taxon>Magnusiomyces</taxon>
    </lineage>
</organism>
<feature type="region of interest" description="Interaction with histone H4 N-terminus" evidence="11">
    <location>
        <begin position="45"/>
        <end position="47"/>
    </location>
</feature>
<dbReference type="Gene3D" id="3.40.630.30">
    <property type="match status" value="1"/>
</dbReference>
<evidence type="ECO:0000313" key="14">
    <source>
        <dbReference type="EMBL" id="VVT57644.1"/>
    </source>
</evidence>
<dbReference type="PIRSF" id="PIRSF038084">
    <property type="entry name" value="HAT-B_cat"/>
    <property type="match status" value="1"/>
</dbReference>
<gene>
    <name evidence="14" type="ORF">SAPINGB_P005798</name>
</gene>
<evidence type="ECO:0000256" key="9">
    <source>
        <dbReference type="PIRNR" id="PIRNR038084"/>
    </source>
</evidence>
<dbReference type="Proteomes" id="UP000398389">
    <property type="component" value="Unassembled WGS sequence"/>
</dbReference>
<dbReference type="InterPro" id="IPR037113">
    <property type="entry name" value="Hat1_N_sf"/>
</dbReference>
<dbReference type="SUPFAM" id="SSF55729">
    <property type="entry name" value="Acyl-CoA N-acyltransferases (Nat)"/>
    <property type="match status" value="1"/>
</dbReference>
<evidence type="ECO:0000256" key="11">
    <source>
        <dbReference type="PIRSR" id="PIRSR038084-2"/>
    </source>
</evidence>
<dbReference type="GO" id="GO:0004402">
    <property type="term" value="F:histone acetyltransferase activity"/>
    <property type="evidence" value="ECO:0007669"/>
    <property type="project" value="UniProtKB-UniRule"/>
</dbReference>